<feature type="region of interest" description="Disordered" evidence="1">
    <location>
        <begin position="1"/>
        <end position="51"/>
    </location>
</feature>
<gene>
    <name evidence="2" type="ORF">Adu01nite_63910</name>
</gene>
<reference evidence="2 3" key="1">
    <citation type="submission" date="2021-01" db="EMBL/GenBank/DDBJ databases">
        <title>Whole genome shotgun sequence of Actinoplanes durhamensis NBRC 14914.</title>
        <authorList>
            <person name="Komaki H."/>
            <person name="Tamura T."/>
        </authorList>
    </citation>
    <scope>NUCLEOTIDE SEQUENCE [LARGE SCALE GENOMIC DNA]</scope>
    <source>
        <strain evidence="2 3">NBRC 14914</strain>
    </source>
</reference>
<evidence type="ECO:0000313" key="3">
    <source>
        <dbReference type="Proteomes" id="UP000637628"/>
    </source>
</evidence>
<proteinExistence type="predicted"/>
<dbReference type="Proteomes" id="UP000637628">
    <property type="component" value="Unassembled WGS sequence"/>
</dbReference>
<organism evidence="2 3">
    <name type="scientific">Paractinoplanes durhamensis</name>
    <dbReference type="NCBI Taxonomy" id="113563"/>
    <lineage>
        <taxon>Bacteria</taxon>
        <taxon>Bacillati</taxon>
        <taxon>Actinomycetota</taxon>
        <taxon>Actinomycetes</taxon>
        <taxon>Micromonosporales</taxon>
        <taxon>Micromonosporaceae</taxon>
        <taxon>Paractinoplanes</taxon>
    </lineage>
</organism>
<comment type="caution">
    <text evidence="2">The sequence shown here is derived from an EMBL/GenBank/DDBJ whole genome shotgun (WGS) entry which is preliminary data.</text>
</comment>
<evidence type="ECO:0000256" key="1">
    <source>
        <dbReference type="SAM" id="MobiDB-lite"/>
    </source>
</evidence>
<sequence length="51" mass="5162">MDVRGVKPAMPGTYGPGGDDSVYEETAPVSRAKSASDPILPSPAGICRVTG</sequence>
<protein>
    <submittedName>
        <fullName evidence="2">Uncharacterized protein</fullName>
    </submittedName>
</protein>
<dbReference type="EMBL" id="BOML01000051">
    <property type="protein sequence ID" value="GIE05041.1"/>
    <property type="molecule type" value="Genomic_DNA"/>
</dbReference>
<keyword evidence="3" id="KW-1185">Reference proteome</keyword>
<evidence type="ECO:0000313" key="2">
    <source>
        <dbReference type="EMBL" id="GIE05041.1"/>
    </source>
</evidence>
<accession>A0ABQ3Z5H9</accession>
<name>A0ABQ3Z5H9_9ACTN</name>